<dbReference type="Proteomes" id="UP000305526">
    <property type="component" value="Unassembled WGS sequence"/>
</dbReference>
<dbReference type="EMBL" id="SMCP01000005">
    <property type="protein sequence ID" value="TCV87265.1"/>
    <property type="molecule type" value="Genomic_DNA"/>
</dbReference>
<dbReference type="NCBIfam" id="TIGR02419">
    <property type="entry name" value="C4_traR_proteo"/>
    <property type="match status" value="1"/>
</dbReference>
<keyword evidence="3" id="KW-0862">Zinc</keyword>
<protein>
    <submittedName>
        <fullName evidence="6">TraR/DksA family transcriptional regulator</fullName>
    </submittedName>
</protein>
<evidence type="ECO:0000313" key="7">
    <source>
        <dbReference type="EMBL" id="TNG87523.1"/>
    </source>
</evidence>
<evidence type="ECO:0000256" key="4">
    <source>
        <dbReference type="PROSITE-ProRule" id="PRU00510"/>
    </source>
</evidence>
<evidence type="ECO:0000256" key="1">
    <source>
        <dbReference type="ARBA" id="ARBA00022723"/>
    </source>
</evidence>
<dbReference type="Pfam" id="PF01258">
    <property type="entry name" value="zf-dskA_traR"/>
    <property type="match status" value="1"/>
</dbReference>
<dbReference type="Proteomes" id="UP000294619">
    <property type="component" value="Unassembled WGS sequence"/>
</dbReference>
<feature type="domain" description="Zinc finger DksA/TraR C4-type" evidence="5">
    <location>
        <begin position="33"/>
        <end position="63"/>
    </location>
</feature>
<reference evidence="7 9" key="2">
    <citation type="submission" date="2019-05" db="EMBL/GenBank/DDBJ databases">
        <title>Pasteurellaceae isolates from reptiles.</title>
        <authorList>
            <person name="Bojesen A.M."/>
            <person name="Lund E."/>
        </authorList>
    </citation>
    <scope>NUCLEOTIDE SEQUENCE [LARGE SCALE GENOMIC DNA]</scope>
    <source>
        <strain evidence="7 9">ELNT2x</strain>
    </source>
</reference>
<dbReference type="PANTHER" id="PTHR38777">
    <property type="entry name" value="FELS-2 PROPHAGE PROTEIN"/>
    <property type="match status" value="1"/>
</dbReference>
<dbReference type="AlphaFoldDB" id="A0A4R3Y4V7"/>
<dbReference type="RefSeq" id="WP_132966774.1">
    <property type="nucleotide sequence ID" value="NZ_LEKL01000064.1"/>
</dbReference>
<dbReference type="EMBL" id="VDGV01000154">
    <property type="protein sequence ID" value="TNG87523.1"/>
    <property type="molecule type" value="Genomic_DNA"/>
</dbReference>
<evidence type="ECO:0000313" key="8">
    <source>
        <dbReference type="Proteomes" id="UP000294619"/>
    </source>
</evidence>
<dbReference type="PROSITE" id="PS51128">
    <property type="entry name" value="ZF_DKSA_2"/>
    <property type="match status" value="1"/>
</dbReference>
<dbReference type="PANTHER" id="PTHR38777:SF1">
    <property type="entry name" value="DNAK SUPPRESSOR PROTEIN"/>
    <property type="match status" value="1"/>
</dbReference>
<dbReference type="SUPFAM" id="SSF57716">
    <property type="entry name" value="Glucocorticoid receptor-like (DNA-binding domain)"/>
    <property type="match status" value="1"/>
</dbReference>
<evidence type="ECO:0000256" key="2">
    <source>
        <dbReference type="ARBA" id="ARBA00022771"/>
    </source>
</evidence>
<dbReference type="Gene3D" id="1.20.120.910">
    <property type="entry name" value="DksA, coiled-coil domain"/>
    <property type="match status" value="1"/>
</dbReference>
<evidence type="ECO:0000259" key="5">
    <source>
        <dbReference type="Pfam" id="PF01258"/>
    </source>
</evidence>
<reference evidence="6 8" key="1">
    <citation type="submission" date="2019-03" db="EMBL/GenBank/DDBJ databases">
        <title>Genomic Encyclopedia of Type Strains, Phase IV (KMG-IV): sequencing the most valuable type-strain genomes for metagenomic binning, comparative biology and taxonomic classification.</title>
        <authorList>
            <person name="Goeker M."/>
        </authorList>
    </citation>
    <scope>NUCLEOTIDE SEQUENCE [LARGE SCALE GENOMIC DNA]</scope>
    <source>
        <strain evidence="6 8">DSM 28140</strain>
    </source>
</reference>
<keyword evidence="1" id="KW-0479">Metal-binding</keyword>
<organism evidence="6 8">
    <name type="scientific">Testudinibacter aquarius</name>
    <dbReference type="NCBI Taxonomy" id="1524974"/>
    <lineage>
        <taxon>Bacteria</taxon>
        <taxon>Pseudomonadati</taxon>
        <taxon>Pseudomonadota</taxon>
        <taxon>Gammaproteobacteria</taxon>
        <taxon>Pasteurellales</taxon>
        <taxon>Pasteurellaceae</taxon>
        <taxon>Testudinibacter</taxon>
    </lineage>
</organism>
<evidence type="ECO:0000256" key="3">
    <source>
        <dbReference type="ARBA" id="ARBA00022833"/>
    </source>
</evidence>
<proteinExistence type="predicted"/>
<dbReference type="InterPro" id="IPR012783">
    <property type="entry name" value="Znf_C4_TraR"/>
</dbReference>
<feature type="zinc finger region" description="dksA C4-type" evidence="4">
    <location>
        <begin position="34"/>
        <end position="58"/>
    </location>
</feature>
<dbReference type="GO" id="GO:1900378">
    <property type="term" value="P:positive regulation of secondary metabolite biosynthetic process"/>
    <property type="evidence" value="ECO:0007669"/>
    <property type="project" value="TreeGrafter"/>
</dbReference>
<evidence type="ECO:0000313" key="6">
    <source>
        <dbReference type="EMBL" id="TCV87265.1"/>
    </source>
</evidence>
<dbReference type="InterPro" id="IPR000962">
    <property type="entry name" value="Znf_DskA_TraR"/>
</dbReference>
<accession>A0A4R3Y4V7</accession>
<name>A0A4R3Y4V7_9PAST</name>
<keyword evidence="2" id="KW-0863">Zinc-finger</keyword>
<dbReference type="GO" id="GO:0008270">
    <property type="term" value="F:zinc ion binding"/>
    <property type="evidence" value="ECO:0007669"/>
    <property type="project" value="UniProtKB-KW"/>
</dbReference>
<comment type="caution">
    <text evidence="6">The sequence shown here is derived from an EMBL/GenBank/DDBJ whole genome shotgun (WGS) entry which is preliminary data.</text>
</comment>
<keyword evidence="9" id="KW-1185">Reference proteome</keyword>
<evidence type="ECO:0000313" key="9">
    <source>
        <dbReference type="Proteomes" id="UP000305526"/>
    </source>
</evidence>
<sequence length="71" mass="8083">MTDIFDQASRIEQLQRDLAIAKHRQPKTASAIYCDDCGEPIPELRRKTIVGCTRCVSCQQIAETKAKGYRR</sequence>
<gene>
    <name evidence="6" type="ORF">EDC16_105184</name>
    <name evidence="7" type="ORF">FHQ21_11990</name>
</gene>